<name>A0A0A5GAF4_9BACI</name>
<dbReference type="InterPro" id="IPR049293">
    <property type="entry name" value="DUF6843"/>
</dbReference>
<dbReference type="AlphaFoldDB" id="A0A0A5GAF4"/>
<protein>
    <recommendedName>
        <fullName evidence="1">DUF6843 domain-containing protein</fullName>
    </recommendedName>
</protein>
<accession>A0A0A5GAF4</accession>
<evidence type="ECO:0000313" key="2">
    <source>
        <dbReference type="EMBL" id="KGX90156.1"/>
    </source>
</evidence>
<dbReference type="Pfam" id="PF20862">
    <property type="entry name" value="DUF6843"/>
    <property type="match status" value="1"/>
</dbReference>
<keyword evidence="3" id="KW-1185">Reference proteome</keyword>
<sequence>MKKTILWWSLALVIISSIVIADKYYSAADKVYVIPEGFEGCVGIIHDVEGAPKLPMKNNTITYKIPDNGVLLTSSHYKIGWAYEDDTGWYDAKFYYGSDNKKKELSKEDKIIGTGWVWSSGIQLENGDFFNRGNYYKFYVGDNPQTGMSTCIDRILQKASNSPLLQK</sequence>
<dbReference type="Proteomes" id="UP000030403">
    <property type="component" value="Unassembled WGS sequence"/>
</dbReference>
<dbReference type="OrthoDB" id="68404at2"/>
<evidence type="ECO:0000259" key="1">
    <source>
        <dbReference type="Pfam" id="PF20862"/>
    </source>
</evidence>
<evidence type="ECO:0000313" key="3">
    <source>
        <dbReference type="Proteomes" id="UP000030403"/>
    </source>
</evidence>
<dbReference type="EMBL" id="AVPF01000009">
    <property type="protein sequence ID" value="KGX90156.1"/>
    <property type="molecule type" value="Genomic_DNA"/>
</dbReference>
<dbReference type="STRING" id="1385511.GCA_000425225_02541"/>
<dbReference type="eggNOG" id="ENOG5033NII">
    <property type="taxonomic scope" value="Bacteria"/>
</dbReference>
<reference evidence="2 3" key="1">
    <citation type="submission" date="2013-08" db="EMBL/GenBank/DDBJ databases">
        <authorList>
            <person name="Huang J."/>
            <person name="Wang G."/>
        </authorList>
    </citation>
    <scope>NUCLEOTIDE SEQUENCE [LARGE SCALE GENOMIC DNA]</scope>
    <source>
        <strain evidence="2 3">BH030004</strain>
    </source>
</reference>
<gene>
    <name evidence="2" type="ORF">N783_01305</name>
</gene>
<dbReference type="RefSeq" id="WP_027446234.1">
    <property type="nucleotide sequence ID" value="NZ_AULJ01000032.1"/>
</dbReference>
<feature type="domain" description="DUF6843" evidence="1">
    <location>
        <begin position="28"/>
        <end position="111"/>
    </location>
</feature>
<proteinExistence type="predicted"/>
<comment type="caution">
    <text evidence="2">The sequence shown here is derived from an EMBL/GenBank/DDBJ whole genome shotgun (WGS) entry which is preliminary data.</text>
</comment>
<organism evidence="2 3">
    <name type="scientific">Pontibacillus marinus BH030004 = DSM 16465</name>
    <dbReference type="NCBI Taxonomy" id="1385511"/>
    <lineage>
        <taxon>Bacteria</taxon>
        <taxon>Bacillati</taxon>
        <taxon>Bacillota</taxon>
        <taxon>Bacilli</taxon>
        <taxon>Bacillales</taxon>
        <taxon>Bacillaceae</taxon>
        <taxon>Pontibacillus</taxon>
    </lineage>
</organism>